<keyword evidence="2" id="KW-1185">Reference proteome</keyword>
<protein>
    <submittedName>
        <fullName evidence="1">Uncharacterized protein</fullName>
    </submittedName>
</protein>
<dbReference type="AlphaFoldDB" id="A0A554SP27"/>
<name>A0A554SP27_9ACTN</name>
<dbReference type="EMBL" id="VLNT01000001">
    <property type="protein sequence ID" value="TSD68111.1"/>
    <property type="molecule type" value="Genomic_DNA"/>
</dbReference>
<evidence type="ECO:0000313" key="1">
    <source>
        <dbReference type="EMBL" id="TSD68111.1"/>
    </source>
</evidence>
<accession>A0A554SP27</accession>
<gene>
    <name evidence="1" type="ORF">FNM00_00505</name>
</gene>
<organism evidence="1 2">
    <name type="scientific">Aeromicrobium piscarium</name>
    <dbReference type="NCBI Taxonomy" id="2590901"/>
    <lineage>
        <taxon>Bacteria</taxon>
        <taxon>Bacillati</taxon>
        <taxon>Actinomycetota</taxon>
        <taxon>Actinomycetes</taxon>
        <taxon>Propionibacteriales</taxon>
        <taxon>Nocardioidaceae</taxon>
        <taxon>Aeromicrobium</taxon>
    </lineage>
</organism>
<comment type="caution">
    <text evidence="1">The sequence shown here is derived from an EMBL/GenBank/DDBJ whole genome shotgun (WGS) entry which is preliminary data.</text>
</comment>
<dbReference type="RefSeq" id="WP_143911059.1">
    <property type="nucleotide sequence ID" value="NZ_VLNT01000001.1"/>
</dbReference>
<dbReference type="Proteomes" id="UP000316988">
    <property type="component" value="Unassembled WGS sequence"/>
</dbReference>
<proteinExistence type="predicted"/>
<sequence>MISIDIEKLRQIAEEPIYGGIGREQLTALLGEVAYLRRVLGLRTEALNRVVAQLDELRGVVERLMFLIEREDHEAWKAEILEPGRDSRLTSDARKVLAALLPDTPTTDERSTT</sequence>
<evidence type="ECO:0000313" key="2">
    <source>
        <dbReference type="Proteomes" id="UP000316988"/>
    </source>
</evidence>
<reference evidence="1 2" key="1">
    <citation type="submission" date="2019-07" db="EMBL/GenBank/DDBJ databases">
        <authorList>
            <person name="Zhao L.H."/>
        </authorList>
    </citation>
    <scope>NUCLEOTIDE SEQUENCE [LARGE SCALE GENOMIC DNA]</scope>
    <source>
        <strain evidence="1 2">Co35</strain>
    </source>
</reference>